<dbReference type="CDD" id="cd16651">
    <property type="entry name" value="SPL-RING_NSE2"/>
    <property type="match status" value="1"/>
</dbReference>
<dbReference type="GO" id="GO:0008270">
    <property type="term" value="F:zinc ion binding"/>
    <property type="evidence" value="ECO:0007669"/>
    <property type="project" value="UniProtKB-KW"/>
</dbReference>
<evidence type="ECO:0000259" key="11">
    <source>
        <dbReference type="Pfam" id="PF11789"/>
    </source>
</evidence>
<keyword evidence="9" id="KW-0539">Nucleus</keyword>
<dbReference type="GO" id="GO:0005634">
    <property type="term" value="C:nucleus"/>
    <property type="evidence" value="ECO:0007669"/>
    <property type="project" value="UniProtKB-SubCell"/>
</dbReference>
<dbReference type="GO" id="GO:0030915">
    <property type="term" value="C:Smc5-Smc6 complex"/>
    <property type="evidence" value="ECO:0007669"/>
    <property type="project" value="InterPro"/>
</dbReference>
<comment type="similarity">
    <text evidence="3">Belongs to the NSE2 family.</text>
</comment>
<dbReference type="VEuPathDB" id="ToxoDB:cyc_00151"/>
<protein>
    <submittedName>
        <fullName evidence="12">Zinc-finger domain-containing protein</fullName>
    </submittedName>
</protein>
<keyword evidence="6 12" id="KW-0863">Zinc-finger</keyword>
<dbReference type="GO" id="GO:0000724">
    <property type="term" value="P:double-strand break repair via homologous recombination"/>
    <property type="evidence" value="ECO:0007669"/>
    <property type="project" value="InterPro"/>
</dbReference>
<sequence length="364" mass="38836">MQDCPAAIFGREPRGVGAAGGKQGGGVYAKHPEAFSPFWGTGGGPPAYRRIRRGIVQTAAFNADLNPLSPSLLSVCVERGGRSVEQRSAQEAERGVDTLAKRLPDLLVTICRKATAIASNSGLREVPCGERCSAETAAEEDEAAVEAAAQHAGELAVKAARLIQEALGEATPAEGGIKELTERVLFLGGSHASSAGPRDEADDVSVEPQQRGPAATGGRSLGAPDIVFFKCPLTQEQFRLPVSQRYEAGRAVLWHLDDASGVCPHVFEEEAILHVMKGQSIACPFAGCRATVHRGALRRDVETEEHFRELFFALKLSIPSVAASLKRWRGGELTDAYRSLARELTSATITPSVPPFSILIYPPY</sequence>
<dbReference type="InterPro" id="IPR026846">
    <property type="entry name" value="Nse2(Mms21)"/>
</dbReference>
<evidence type="ECO:0000256" key="10">
    <source>
        <dbReference type="SAM" id="MobiDB-lite"/>
    </source>
</evidence>
<accession>A0A1D3D0C3</accession>
<gene>
    <name evidence="12" type="ORF">cyc_00151</name>
</gene>
<evidence type="ECO:0000313" key="13">
    <source>
        <dbReference type="Proteomes" id="UP000095192"/>
    </source>
</evidence>
<keyword evidence="4" id="KW-0808">Transferase</keyword>
<evidence type="ECO:0000256" key="1">
    <source>
        <dbReference type="ARBA" id="ARBA00004123"/>
    </source>
</evidence>
<keyword evidence="7" id="KW-0833">Ubl conjugation pathway</keyword>
<proteinExistence type="inferred from homology"/>
<keyword evidence="13" id="KW-1185">Reference proteome</keyword>
<organism evidence="12 13">
    <name type="scientific">Cyclospora cayetanensis</name>
    <dbReference type="NCBI Taxonomy" id="88456"/>
    <lineage>
        <taxon>Eukaryota</taxon>
        <taxon>Sar</taxon>
        <taxon>Alveolata</taxon>
        <taxon>Apicomplexa</taxon>
        <taxon>Conoidasida</taxon>
        <taxon>Coccidia</taxon>
        <taxon>Eucoccidiorida</taxon>
        <taxon>Eimeriorina</taxon>
        <taxon>Eimeriidae</taxon>
        <taxon>Cyclospora</taxon>
    </lineage>
</organism>
<evidence type="ECO:0000256" key="3">
    <source>
        <dbReference type="ARBA" id="ARBA00008212"/>
    </source>
</evidence>
<dbReference type="PANTHER" id="PTHR21330:SF1">
    <property type="entry name" value="E3 SUMO-PROTEIN LIGASE NSE2"/>
    <property type="match status" value="1"/>
</dbReference>
<dbReference type="Pfam" id="PF11789">
    <property type="entry name" value="zf-Nse"/>
    <property type="match status" value="1"/>
</dbReference>
<keyword evidence="8" id="KW-0862">Zinc</keyword>
<evidence type="ECO:0000256" key="6">
    <source>
        <dbReference type="ARBA" id="ARBA00022771"/>
    </source>
</evidence>
<dbReference type="EMBL" id="JROU02001284">
    <property type="protein sequence ID" value="OEH76891.1"/>
    <property type="molecule type" value="Genomic_DNA"/>
</dbReference>
<dbReference type="InterPro" id="IPR004181">
    <property type="entry name" value="Znf_MIZ"/>
</dbReference>
<dbReference type="AlphaFoldDB" id="A0A1D3D0C3"/>
<dbReference type="Proteomes" id="UP000095192">
    <property type="component" value="Unassembled WGS sequence"/>
</dbReference>
<evidence type="ECO:0000256" key="9">
    <source>
        <dbReference type="ARBA" id="ARBA00023242"/>
    </source>
</evidence>
<dbReference type="InterPro" id="IPR013083">
    <property type="entry name" value="Znf_RING/FYVE/PHD"/>
</dbReference>
<dbReference type="Gene3D" id="3.30.40.10">
    <property type="entry name" value="Zinc/RING finger domain, C3HC4 (zinc finger)"/>
    <property type="match status" value="1"/>
</dbReference>
<dbReference type="GO" id="GO:0016925">
    <property type="term" value="P:protein sumoylation"/>
    <property type="evidence" value="ECO:0007669"/>
    <property type="project" value="UniProtKB-UniPathway"/>
</dbReference>
<evidence type="ECO:0000256" key="8">
    <source>
        <dbReference type="ARBA" id="ARBA00022833"/>
    </source>
</evidence>
<dbReference type="VEuPathDB" id="ToxoDB:LOC34617369"/>
<reference evidence="12 13" key="1">
    <citation type="journal article" date="2016" name="BMC Genomics">
        <title>Comparative genomics reveals Cyclospora cayetanensis possesses coccidia-like metabolism and invasion components but unique surface antigens.</title>
        <authorList>
            <person name="Liu S."/>
            <person name="Wang L."/>
            <person name="Zheng H."/>
            <person name="Xu Z."/>
            <person name="Roellig D.M."/>
            <person name="Li N."/>
            <person name="Frace M.A."/>
            <person name="Tang K."/>
            <person name="Arrowood M.J."/>
            <person name="Moss D.M."/>
            <person name="Zhang L."/>
            <person name="Feng Y."/>
            <person name="Xiao L."/>
        </authorList>
    </citation>
    <scope>NUCLEOTIDE SEQUENCE [LARGE SCALE GENOMIC DNA]</scope>
    <source>
        <strain evidence="12 13">CHN_HEN01</strain>
    </source>
</reference>
<evidence type="ECO:0000256" key="5">
    <source>
        <dbReference type="ARBA" id="ARBA00022723"/>
    </source>
</evidence>
<dbReference type="PANTHER" id="PTHR21330">
    <property type="entry name" value="E3 SUMO-PROTEIN LIGASE NSE2"/>
    <property type="match status" value="1"/>
</dbReference>
<comment type="caution">
    <text evidence="12">The sequence shown here is derived from an EMBL/GenBank/DDBJ whole genome shotgun (WGS) entry which is preliminary data.</text>
</comment>
<feature type="region of interest" description="Disordered" evidence="10">
    <location>
        <begin position="190"/>
        <end position="219"/>
    </location>
</feature>
<evidence type="ECO:0000313" key="12">
    <source>
        <dbReference type="EMBL" id="OEH76891.1"/>
    </source>
</evidence>
<keyword evidence="5" id="KW-0479">Metal-binding</keyword>
<evidence type="ECO:0000256" key="7">
    <source>
        <dbReference type="ARBA" id="ARBA00022786"/>
    </source>
</evidence>
<feature type="domain" description="SP-RING-type" evidence="11">
    <location>
        <begin position="229"/>
        <end position="288"/>
    </location>
</feature>
<comment type="pathway">
    <text evidence="2">Protein modification; protein sumoylation.</text>
</comment>
<dbReference type="InParanoid" id="A0A1D3D0C3"/>
<name>A0A1D3D0C3_9EIME</name>
<dbReference type="UniPathway" id="UPA00886"/>
<evidence type="ECO:0000256" key="4">
    <source>
        <dbReference type="ARBA" id="ARBA00022679"/>
    </source>
</evidence>
<comment type="subcellular location">
    <subcellularLocation>
        <location evidence="1">Nucleus</location>
    </subcellularLocation>
</comment>
<evidence type="ECO:0000256" key="2">
    <source>
        <dbReference type="ARBA" id="ARBA00004718"/>
    </source>
</evidence>
<dbReference type="GO" id="GO:0061665">
    <property type="term" value="F:SUMO ligase activity"/>
    <property type="evidence" value="ECO:0007669"/>
    <property type="project" value="TreeGrafter"/>
</dbReference>